<evidence type="ECO:0000313" key="2">
    <source>
        <dbReference type="Proteomes" id="UP001064048"/>
    </source>
</evidence>
<protein>
    <submittedName>
        <fullName evidence="1">Uncharacterized protein</fullName>
    </submittedName>
</protein>
<reference evidence="1 2" key="1">
    <citation type="journal article" date="2022" name="Genome Biol. Evol.">
        <title>The Spruce Budworm Genome: Reconstructing the Evolutionary History of Antifreeze Proteins.</title>
        <authorList>
            <person name="Beliveau C."/>
            <person name="Gagne P."/>
            <person name="Picq S."/>
            <person name="Vernygora O."/>
            <person name="Keeling C.I."/>
            <person name="Pinkney K."/>
            <person name="Doucet D."/>
            <person name="Wen F."/>
            <person name="Johnston J.S."/>
            <person name="Maaroufi H."/>
            <person name="Boyle B."/>
            <person name="Laroche J."/>
            <person name="Dewar K."/>
            <person name="Juretic N."/>
            <person name="Blackburn G."/>
            <person name="Nisole A."/>
            <person name="Brunet B."/>
            <person name="Brandao M."/>
            <person name="Lumley L."/>
            <person name="Duan J."/>
            <person name="Quan G."/>
            <person name="Lucarotti C.J."/>
            <person name="Roe A.D."/>
            <person name="Sperling F.A.H."/>
            <person name="Levesque R.C."/>
            <person name="Cusson M."/>
        </authorList>
    </citation>
    <scope>NUCLEOTIDE SEQUENCE [LARGE SCALE GENOMIC DNA]</scope>
    <source>
        <strain evidence="1">Glfc:IPQL:Cfum</strain>
    </source>
</reference>
<accession>A0ACC0K2V5</accession>
<name>A0ACC0K2V5_CHOFU</name>
<gene>
    <name evidence="1" type="ORF">MSG28_000912</name>
</gene>
<keyword evidence="2" id="KW-1185">Reference proteome</keyword>
<sequence>MGVCWCKDKGPEEGDVYALSTEPVAASPVAVEARQRHRKLVASKIVDQLVLEMLGLIASIVDNDEESPISLIKLHRIADKEEGWIQVVLSMVNVIPLDDPFGPSVITILLDDCALPSKDSVIKVTQMLGLSSERATARELNVRVERNICVVLGCLAEKLAGPNSVAVLTQHTLDYLIAFLVRRREACIVLFALLALEKFAHTTENKLTINKCLEREKENPLLVLERLAADHDSVWRQVGFCAKWALDNLFIVEGRKLSYEVVDMSSINVILNSNDVSEYLKISCNGLEARCDSYSFESVRCTFQEGYGIGDDLYSLSYDGCRKLIWYKARSEPVTEIPEWRPGDVLGCLIDLRSTKEEGSRRPRSQGRSDSSPNITLDESPTPDRVPATPATPASTPPCEVEEDPEDDQVFDLPAHELIASLGVQRGAA</sequence>
<organism evidence="1 2">
    <name type="scientific">Choristoneura fumiferana</name>
    <name type="common">Spruce budworm moth</name>
    <name type="synonym">Archips fumiferana</name>
    <dbReference type="NCBI Taxonomy" id="7141"/>
    <lineage>
        <taxon>Eukaryota</taxon>
        <taxon>Metazoa</taxon>
        <taxon>Ecdysozoa</taxon>
        <taxon>Arthropoda</taxon>
        <taxon>Hexapoda</taxon>
        <taxon>Insecta</taxon>
        <taxon>Pterygota</taxon>
        <taxon>Neoptera</taxon>
        <taxon>Endopterygota</taxon>
        <taxon>Lepidoptera</taxon>
        <taxon>Glossata</taxon>
        <taxon>Ditrysia</taxon>
        <taxon>Tortricoidea</taxon>
        <taxon>Tortricidae</taxon>
        <taxon>Tortricinae</taxon>
        <taxon>Choristoneura</taxon>
    </lineage>
</organism>
<evidence type="ECO:0000313" key="1">
    <source>
        <dbReference type="EMBL" id="KAI8430728.1"/>
    </source>
</evidence>
<dbReference type="EMBL" id="CM046131">
    <property type="protein sequence ID" value="KAI8430728.1"/>
    <property type="molecule type" value="Genomic_DNA"/>
</dbReference>
<dbReference type="Proteomes" id="UP001064048">
    <property type="component" value="Chromosome Z"/>
</dbReference>
<comment type="caution">
    <text evidence="1">The sequence shown here is derived from an EMBL/GenBank/DDBJ whole genome shotgun (WGS) entry which is preliminary data.</text>
</comment>
<proteinExistence type="predicted"/>